<dbReference type="InterPro" id="IPR027417">
    <property type="entry name" value="P-loop_NTPase"/>
</dbReference>
<protein>
    <recommendedName>
        <fullName evidence="3">ATPase domain-containing protein</fullName>
    </recommendedName>
</protein>
<evidence type="ECO:0000313" key="1">
    <source>
        <dbReference type="EMBL" id="PSN91330.1"/>
    </source>
</evidence>
<proteinExistence type="predicted"/>
<dbReference type="AlphaFoldDB" id="A0A2R6AY58"/>
<dbReference type="Proteomes" id="UP000240322">
    <property type="component" value="Unassembled WGS sequence"/>
</dbReference>
<organism evidence="1 2">
    <name type="scientific">Candidatus Marsarchaeota G2 archaeon OSP_D</name>
    <dbReference type="NCBI Taxonomy" id="1978157"/>
    <lineage>
        <taxon>Archaea</taxon>
        <taxon>Candidatus Marsarchaeota</taxon>
        <taxon>Candidatus Marsarchaeota group 2</taxon>
    </lineage>
</organism>
<reference evidence="1 2" key="1">
    <citation type="submission" date="2017-04" db="EMBL/GenBank/DDBJ databases">
        <title>Novel microbial lineages endemic to geothermal iron-oxide mats fill important gaps in the evolutionary history of Archaea.</title>
        <authorList>
            <person name="Jay Z.J."/>
            <person name="Beam J.P."/>
            <person name="Dlakic M."/>
            <person name="Rusch D.B."/>
            <person name="Kozubal M.A."/>
            <person name="Inskeep W.P."/>
        </authorList>
    </citation>
    <scope>NUCLEOTIDE SEQUENCE [LARGE SCALE GENOMIC DNA]</scope>
    <source>
        <strain evidence="1">OSP_D</strain>
    </source>
</reference>
<accession>A0A2R6AY58</accession>
<dbReference type="InterPro" id="IPR036390">
    <property type="entry name" value="WH_DNA-bd_sf"/>
</dbReference>
<gene>
    <name evidence="1" type="ORF">B9Q03_04415</name>
</gene>
<dbReference type="Gene3D" id="1.10.8.60">
    <property type="match status" value="1"/>
</dbReference>
<dbReference type="PANTHER" id="PTHR34301:SF8">
    <property type="entry name" value="ATPASE DOMAIN-CONTAINING PROTEIN"/>
    <property type="match status" value="1"/>
</dbReference>
<comment type="caution">
    <text evidence="1">The sequence shown here is derived from an EMBL/GenBank/DDBJ whole genome shotgun (WGS) entry which is preliminary data.</text>
</comment>
<dbReference type="PANTHER" id="PTHR34301">
    <property type="entry name" value="DNA-BINDING PROTEIN-RELATED"/>
    <property type="match status" value="1"/>
</dbReference>
<evidence type="ECO:0000313" key="2">
    <source>
        <dbReference type="Proteomes" id="UP000240322"/>
    </source>
</evidence>
<name>A0A2R6AY58_9ARCH</name>
<dbReference type="SUPFAM" id="SSF46785">
    <property type="entry name" value="Winged helix' DNA-binding domain"/>
    <property type="match status" value="1"/>
</dbReference>
<sequence length="299" mass="33834">MGKPGILVDLRETGPNPSTRELFKRFEKALNSSRIKRLWAFLSERIRGVNIGPFGVVFDRVVGESITLSELFDIFDDYAASEGAPFTVALDEVQEARGYKSLQAAIAHSYDYNSHVRFVLTGSQVGLLEDFLGERDASAYLFGRAINRVEVKRLSKERSLDFLNKGFHACGVKPPEELERVVEALDGIVGWLAHYGNYKIKGLNTNEIMRSAVMLELEEVKKLRGKYYQPILQALAQGGASWSYIYRFVSAAVDTSERQFNEALKQLVKYGYVEKSEEGYTIADPVLRLAITKNWEKIW</sequence>
<dbReference type="Gene3D" id="1.10.10.10">
    <property type="entry name" value="Winged helix-like DNA-binding domain superfamily/Winged helix DNA-binding domain"/>
    <property type="match status" value="1"/>
</dbReference>
<dbReference type="SUPFAM" id="SSF52540">
    <property type="entry name" value="P-loop containing nucleoside triphosphate hydrolases"/>
    <property type="match status" value="1"/>
</dbReference>
<dbReference type="InterPro" id="IPR036388">
    <property type="entry name" value="WH-like_DNA-bd_sf"/>
</dbReference>
<dbReference type="EMBL" id="NEXE01000028">
    <property type="protein sequence ID" value="PSN91330.1"/>
    <property type="molecule type" value="Genomic_DNA"/>
</dbReference>
<dbReference type="Gene3D" id="3.40.50.300">
    <property type="entry name" value="P-loop containing nucleotide triphosphate hydrolases"/>
    <property type="match status" value="1"/>
</dbReference>
<evidence type="ECO:0008006" key="3">
    <source>
        <dbReference type="Google" id="ProtNLM"/>
    </source>
</evidence>